<protein>
    <submittedName>
        <fullName evidence="1">Uncharacterized protein</fullName>
    </submittedName>
</protein>
<evidence type="ECO:0000313" key="2">
    <source>
        <dbReference type="Proteomes" id="UP001163324"/>
    </source>
</evidence>
<organism evidence="1 2">
    <name type="scientific">Trichothecium roseum</name>
    <dbReference type="NCBI Taxonomy" id="47278"/>
    <lineage>
        <taxon>Eukaryota</taxon>
        <taxon>Fungi</taxon>
        <taxon>Dikarya</taxon>
        <taxon>Ascomycota</taxon>
        <taxon>Pezizomycotina</taxon>
        <taxon>Sordariomycetes</taxon>
        <taxon>Hypocreomycetidae</taxon>
        <taxon>Hypocreales</taxon>
        <taxon>Hypocreales incertae sedis</taxon>
        <taxon>Trichothecium</taxon>
    </lineage>
</organism>
<accession>A0ACC0V1C5</accession>
<keyword evidence="2" id="KW-1185">Reference proteome</keyword>
<name>A0ACC0V1C5_9HYPO</name>
<reference evidence="1" key="1">
    <citation type="submission" date="2022-10" db="EMBL/GenBank/DDBJ databases">
        <title>Complete Genome of Trichothecium roseum strain YXFP-22015, a Plant Pathogen Isolated from Citrus.</title>
        <authorList>
            <person name="Wang Y."/>
            <person name="Zhu L."/>
        </authorList>
    </citation>
    <scope>NUCLEOTIDE SEQUENCE</scope>
    <source>
        <strain evidence="1">YXFP-22015</strain>
    </source>
</reference>
<comment type="caution">
    <text evidence="1">The sequence shown here is derived from an EMBL/GenBank/DDBJ whole genome shotgun (WGS) entry which is preliminary data.</text>
</comment>
<proteinExistence type="predicted"/>
<gene>
    <name evidence="1" type="ORF">N3K66_004496</name>
</gene>
<dbReference type="EMBL" id="CM047943">
    <property type="protein sequence ID" value="KAI9900234.1"/>
    <property type="molecule type" value="Genomic_DNA"/>
</dbReference>
<evidence type="ECO:0000313" key="1">
    <source>
        <dbReference type="EMBL" id="KAI9900234.1"/>
    </source>
</evidence>
<dbReference type="Proteomes" id="UP001163324">
    <property type="component" value="Chromosome 4"/>
</dbReference>
<sequence length="154" mass="15660">MSFSSLIKATAVAAFAALAVAGPIHTAADSIVLQAEDAKLSGLTVSSKYNGYTGTGYVEGFDSPSARVTFAVEAPAQGVYDFSIYHGGAFGDGEAAVTVNQGESSANFKVAIPPADLWATSQAPQVALNEGANTIDIMGSSGNFYIDSITLTPA</sequence>